<name>A0AAV2Q5R5_MEGNR</name>
<dbReference type="Gene3D" id="3.30.40.10">
    <property type="entry name" value="Zinc/RING finger domain, C3HC4 (zinc finger)"/>
    <property type="match status" value="1"/>
</dbReference>
<proteinExistence type="inferred from homology"/>
<feature type="compositionally biased region" description="Polar residues" evidence="17">
    <location>
        <begin position="668"/>
        <end position="689"/>
    </location>
</feature>
<evidence type="ECO:0000256" key="18">
    <source>
        <dbReference type="SAM" id="Phobius"/>
    </source>
</evidence>
<evidence type="ECO:0000256" key="10">
    <source>
        <dbReference type="ARBA" id="ARBA00022729"/>
    </source>
</evidence>
<feature type="region of interest" description="Disordered" evidence="17">
    <location>
        <begin position="939"/>
        <end position="981"/>
    </location>
</feature>
<comment type="catalytic activity">
    <reaction evidence="1">
        <text>S-ubiquitinyl-[E2 ubiquitin-conjugating enzyme]-L-cysteine + [acceptor protein]-L-lysine = [E2 ubiquitin-conjugating enzyme]-L-cysteine + N(6)-ubiquitinyl-[acceptor protein]-L-lysine.</text>
        <dbReference type="EC" id="2.3.2.27"/>
    </reaction>
</comment>
<dbReference type="InterPro" id="IPR013083">
    <property type="entry name" value="Znf_RING/FYVE/PHD"/>
</dbReference>
<feature type="region of interest" description="Disordered" evidence="17">
    <location>
        <begin position="719"/>
        <end position="806"/>
    </location>
</feature>
<evidence type="ECO:0000256" key="1">
    <source>
        <dbReference type="ARBA" id="ARBA00000900"/>
    </source>
</evidence>
<feature type="region of interest" description="Disordered" evidence="17">
    <location>
        <begin position="1004"/>
        <end position="1058"/>
    </location>
</feature>
<dbReference type="Gene3D" id="3.50.30.30">
    <property type="match status" value="1"/>
</dbReference>
<keyword evidence="15 18" id="KW-0472">Membrane</keyword>
<sequence>MSVQIDKSDGGWLCGGAVLMTTAAVVPPSLPYLAGLLLWSLLLQVVAAAGVGGTPHQGAAGSSVSTAVAATPGVRGAAVVRVTVPNQDRHGKYTEKEVTVQGTFSPMALQAPAEGKLLQMHPLALCEQMRLDRDDYDFGWVGFLRPDDVPSLPKKCHSIYEMARYAIERGATALLVDVDGLAAAQEELFQSDILSSGRDLLKRPIVVLNPKQALKLYDDTIRNPDLKPHARISFPSAGDHFDLSIFLTCFLLICLVCLALLLKMRWRRNNKQNTLTQQAKRALSRMECRRYKEKMSHKHKIKVKLKKKKAKTARSNLPGTIQGDGSGEACKDGEGGSGDEEDLDEDETEDSQEVSVLSEGPEVCVVCLEEYRPHQELRVLPCKHEFHRACVDPWLVQHRTCPLCNYNIIDCCYESPPATCSPSIPSTPSAQLYSTPTHGTQYVLAPSSPAHNCQHPGCTIHASAPPLHNYNAMGYAPLPHGYVSPPPGYSSPSMYTGQEGSYAGYTGQEGSYAGLTSGYVSPAYASPLGGYGSPSSVYSMPHPGYVSPEAGYNHPHSSYCAPTLGFPTSACGTLGRMCNYGCGVNVCEGAGSEGVQNSCLMYPPPAATHHATTSMHHHHHPPAGSSSEEAEHQILVSLFTNIVEVQHHHGVGGGCGAGSSDSSGRATCGSNSSDANTSVPRPVTYPSNTGGKGPLPSVPLSCEQLEPFLAALAALQKERRHGSESHSDSSSLDNVSCEVQPPTTPRTSIESLHNTSNTRVTRQTRSRHGHISEGSGGPEVAVRRPRRSGARRATWCSPSAVGGSQTNEKRFYRNSGINSSQCCNDKSRTCSDSSSQVCLETTDMCCPDPSSRLCPDIISDYYPPEIKPNIPPSEVSTSLISDGGICVSPEQIERASPDGSARLCQDGSVNVSLASYLAMFQASVSKDYQCNEKRDCDTCEKRSQSQPPTLEISSSNHLKESSQSYSNDLSSHSQYSQNSISQISIKSPVNSESSVCEHQNSVQHGHVNNHYPHQNTQHQQEMPVTQDLSSIPVESQQDGQSSTIKDSDDSTLLSHMRT</sequence>
<organism evidence="20 21">
    <name type="scientific">Meganyctiphanes norvegica</name>
    <name type="common">Northern krill</name>
    <name type="synonym">Thysanopoda norvegica</name>
    <dbReference type="NCBI Taxonomy" id="48144"/>
    <lineage>
        <taxon>Eukaryota</taxon>
        <taxon>Metazoa</taxon>
        <taxon>Ecdysozoa</taxon>
        <taxon>Arthropoda</taxon>
        <taxon>Crustacea</taxon>
        <taxon>Multicrustacea</taxon>
        <taxon>Malacostraca</taxon>
        <taxon>Eumalacostraca</taxon>
        <taxon>Eucarida</taxon>
        <taxon>Euphausiacea</taxon>
        <taxon>Euphausiidae</taxon>
        <taxon>Meganyctiphanes</taxon>
    </lineage>
</organism>
<keyword evidence="12" id="KW-0833">Ubl conjugation pathway</keyword>
<dbReference type="SUPFAM" id="SSF57850">
    <property type="entry name" value="RING/U-box"/>
    <property type="match status" value="1"/>
</dbReference>
<dbReference type="PROSITE" id="PS50089">
    <property type="entry name" value="ZF_RING_2"/>
    <property type="match status" value="1"/>
</dbReference>
<evidence type="ECO:0000256" key="3">
    <source>
        <dbReference type="ARBA" id="ARBA00004906"/>
    </source>
</evidence>
<keyword evidence="11 16" id="KW-0479">Metal-binding</keyword>
<feature type="transmembrane region" description="Helical" evidence="18">
    <location>
        <begin position="243"/>
        <end position="262"/>
    </location>
</feature>
<dbReference type="InterPro" id="IPR040700">
    <property type="entry name" value="ZNRF-3_ecto"/>
</dbReference>
<keyword evidence="8" id="KW-0879">Wnt signaling pathway</keyword>
<dbReference type="GO" id="GO:0030178">
    <property type="term" value="P:negative regulation of Wnt signaling pathway"/>
    <property type="evidence" value="ECO:0007669"/>
    <property type="project" value="UniProtKB-ARBA"/>
</dbReference>
<feature type="non-terminal residue" evidence="20">
    <location>
        <position position="1058"/>
    </location>
</feature>
<keyword evidence="11 16" id="KW-0863">Zinc-finger</keyword>
<evidence type="ECO:0000256" key="12">
    <source>
        <dbReference type="ARBA" id="ARBA00022786"/>
    </source>
</evidence>
<feature type="compositionally biased region" description="Polar residues" evidence="17">
    <location>
        <begin position="1011"/>
        <end position="1044"/>
    </location>
</feature>
<accession>A0AAV2Q5R5</accession>
<evidence type="ECO:0000256" key="16">
    <source>
        <dbReference type="PROSITE-ProRule" id="PRU00175"/>
    </source>
</evidence>
<comment type="similarity">
    <text evidence="4">Belongs to the ZNRF3 family.</text>
</comment>
<feature type="region of interest" description="Disordered" evidence="17">
    <location>
        <begin position="610"/>
        <end position="629"/>
    </location>
</feature>
<dbReference type="AlphaFoldDB" id="A0AAV2Q5R5"/>
<dbReference type="InterPro" id="IPR001841">
    <property type="entry name" value="Znf_RING"/>
</dbReference>
<dbReference type="GO" id="GO:0061630">
    <property type="term" value="F:ubiquitin protein ligase activity"/>
    <property type="evidence" value="ECO:0007669"/>
    <property type="project" value="UniProtKB-EC"/>
</dbReference>
<evidence type="ECO:0000256" key="4">
    <source>
        <dbReference type="ARBA" id="ARBA00008759"/>
    </source>
</evidence>
<dbReference type="Pfam" id="PF13639">
    <property type="entry name" value="zf-RING_2"/>
    <property type="match status" value="1"/>
</dbReference>
<feature type="compositionally biased region" description="Polar residues" evidence="17">
    <location>
        <begin position="944"/>
        <end position="969"/>
    </location>
</feature>
<comment type="caution">
    <text evidence="20">The sequence shown here is derived from an EMBL/GenBank/DDBJ whole genome shotgun (WGS) entry which is preliminary data.</text>
</comment>
<dbReference type="Proteomes" id="UP001497623">
    <property type="component" value="Unassembled WGS sequence"/>
</dbReference>
<evidence type="ECO:0000256" key="11">
    <source>
        <dbReference type="ARBA" id="ARBA00022771"/>
    </source>
</evidence>
<dbReference type="InterPro" id="IPR051073">
    <property type="entry name" value="ZNRF3_Arkadia_E3_ligases"/>
</dbReference>
<evidence type="ECO:0000256" key="6">
    <source>
        <dbReference type="ARBA" id="ARBA00022475"/>
    </source>
</evidence>
<evidence type="ECO:0000313" key="21">
    <source>
        <dbReference type="Proteomes" id="UP001497623"/>
    </source>
</evidence>
<feature type="compositionally biased region" description="Low complexity" evidence="17">
    <location>
        <begin position="970"/>
        <end position="981"/>
    </location>
</feature>
<dbReference type="GO" id="GO:0016055">
    <property type="term" value="P:Wnt signaling pathway"/>
    <property type="evidence" value="ECO:0007669"/>
    <property type="project" value="UniProtKB-KW"/>
</dbReference>
<dbReference type="GO" id="GO:0008270">
    <property type="term" value="F:zinc ion binding"/>
    <property type="evidence" value="ECO:0007669"/>
    <property type="project" value="UniProtKB-KW"/>
</dbReference>
<dbReference type="EMBL" id="CAXKWB010004202">
    <property type="protein sequence ID" value="CAL4072706.1"/>
    <property type="molecule type" value="Genomic_DNA"/>
</dbReference>
<keyword evidence="14 18" id="KW-1133">Transmembrane helix</keyword>
<dbReference type="GO" id="GO:0005886">
    <property type="term" value="C:plasma membrane"/>
    <property type="evidence" value="ECO:0007669"/>
    <property type="project" value="UniProtKB-SubCell"/>
</dbReference>
<keyword evidence="21" id="KW-1185">Reference proteome</keyword>
<gene>
    <name evidence="20" type="ORF">MNOR_LOCUS8901</name>
</gene>
<feature type="compositionally biased region" description="Acidic residues" evidence="17">
    <location>
        <begin position="337"/>
        <end position="352"/>
    </location>
</feature>
<keyword evidence="6" id="KW-1003">Cell membrane</keyword>
<keyword evidence="10" id="KW-0732">Signal</keyword>
<feature type="compositionally biased region" description="Polar residues" evidence="17">
    <location>
        <begin position="745"/>
        <end position="761"/>
    </location>
</feature>
<evidence type="ECO:0000256" key="8">
    <source>
        <dbReference type="ARBA" id="ARBA00022687"/>
    </source>
</evidence>
<feature type="domain" description="RING-type" evidence="19">
    <location>
        <begin position="364"/>
        <end position="405"/>
    </location>
</feature>
<evidence type="ECO:0000256" key="17">
    <source>
        <dbReference type="SAM" id="MobiDB-lite"/>
    </source>
</evidence>
<evidence type="ECO:0000256" key="2">
    <source>
        <dbReference type="ARBA" id="ARBA00004251"/>
    </source>
</evidence>
<dbReference type="EC" id="2.3.2.27" evidence="5"/>
<keyword evidence="13" id="KW-0862">Zinc</keyword>
<evidence type="ECO:0000256" key="5">
    <source>
        <dbReference type="ARBA" id="ARBA00012483"/>
    </source>
</evidence>
<keyword evidence="9 18" id="KW-0812">Transmembrane</keyword>
<evidence type="ECO:0000256" key="7">
    <source>
        <dbReference type="ARBA" id="ARBA00022679"/>
    </source>
</evidence>
<evidence type="ECO:0000256" key="15">
    <source>
        <dbReference type="ARBA" id="ARBA00023136"/>
    </source>
</evidence>
<protein>
    <recommendedName>
        <fullName evidence="5">RING-type E3 ubiquitin transferase</fullName>
        <ecNumber evidence="5">2.3.2.27</ecNumber>
    </recommendedName>
</protein>
<evidence type="ECO:0000256" key="14">
    <source>
        <dbReference type="ARBA" id="ARBA00022989"/>
    </source>
</evidence>
<evidence type="ECO:0000256" key="9">
    <source>
        <dbReference type="ARBA" id="ARBA00022692"/>
    </source>
</evidence>
<dbReference type="SMART" id="SM00184">
    <property type="entry name" value="RING"/>
    <property type="match status" value="1"/>
</dbReference>
<evidence type="ECO:0000256" key="13">
    <source>
        <dbReference type="ARBA" id="ARBA00022833"/>
    </source>
</evidence>
<evidence type="ECO:0000259" key="19">
    <source>
        <dbReference type="PROSITE" id="PS50089"/>
    </source>
</evidence>
<comment type="subcellular location">
    <subcellularLocation>
        <location evidence="2">Cell membrane</location>
        <topology evidence="2">Single-pass type I membrane protein</topology>
    </subcellularLocation>
</comment>
<comment type="pathway">
    <text evidence="3">Protein modification; protein ubiquitination.</text>
</comment>
<dbReference type="PANTHER" id="PTHR16200">
    <property type="entry name" value="RING ZINC FINGER"/>
    <property type="match status" value="1"/>
</dbReference>
<feature type="region of interest" description="Disordered" evidence="17">
    <location>
        <begin position="294"/>
        <end position="357"/>
    </location>
</feature>
<reference evidence="20 21" key="1">
    <citation type="submission" date="2024-05" db="EMBL/GenBank/DDBJ databases">
        <authorList>
            <person name="Wallberg A."/>
        </authorList>
    </citation>
    <scope>NUCLEOTIDE SEQUENCE [LARGE SCALE GENOMIC DNA]</scope>
</reference>
<evidence type="ECO:0000313" key="20">
    <source>
        <dbReference type="EMBL" id="CAL4072706.1"/>
    </source>
</evidence>
<feature type="region of interest" description="Disordered" evidence="17">
    <location>
        <begin position="654"/>
        <end position="698"/>
    </location>
</feature>
<keyword evidence="7" id="KW-0808">Transferase</keyword>
<feature type="compositionally biased region" description="Basic residues" evidence="17">
    <location>
        <begin position="295"/>
        <end position="312"/>
    </location>
</feature>
<dbReference type="Pfam" id="PF18212">
    <property type="entry name" value="ZNRF_3_ecto"/>
    <property type="match status" value="1"/>
</dbReference>